<dbReference type="PRINTS" id="PR00038">
    <property type="entry name" value="HTHLUXR"/>
</dbReference>
<dbReference type="SUPFAM" id="SSF48452">
    <property type="entry name" value="TPR-like"/>
    <property type="match status" value="1"/>
</dbReference>
<accession>D9XQJ6</accession>
<feature type="domain" description="HTH luxR-type" evidence="4">
    <location>
        <begin position="98"/>
        <end position="163"/>
    </location>
</feature>
<dbReference type="PANTHER" id="PTHR44688">
    <property type="entry name" value="DNA-BINDING TRANSCRIPTIONAL ACTIVATOR DEVR_DOSR"/>
    <property type="match status" value="1"/>
</dbReference>
<proteinExistence type="predicted"/>
<evidence type="ECO:0000313" key="5">
    <source>
        <dbReference type="EMBL" id="EFL38190.1"/>
    </source>
</evidence>
<evidence type="ECO:0000259" key="4">
    <source>
        <dbReference type="PROSITE" id="PS50043"/>
    </source>
</evidence>
<evidence type="ECO:0000256" key="3">
    <source>
        <dbReference type="ARBA" id="ARBA00023163"/>
    </source>
</evidence>
<keyword evidence="1" id="KW-0805">Transcription regulation</keyword>
<dbReference type="CDD" id="cd06170">
    <property type="entry name" value="LuxR_C_like"/>
    <property type="match status" value="1"/>
</dbReference>
<dbReference type="GO" id="GO:0006355">
    <property type="term" value="P:regulation of DNA-templated transcription"/>
    <property type="evidence" value="ECO:0007669"/>
    <property type="project" value="InterPro"/>
</dbReference>
<name>D9XQJ6_9ACTN</name>
<dbReference type="InterPro" id="IPR036388">
    <property type="entry name" value="WH-like_DNA-bd_sf"/>
</dbReference>
<dbReference type="Pfam" id="PF00196">
    <property type="entry name" value="GerE"/>
    <property type="match status" value="1"/>
</dbReference>
<evidence type="ECO:0000256" key="1">
    <source>
        <dbReference type="ARBA" id="ARBA00023015"/>
    </source>
</evidence>
<dbReference type="InterPro" id="IPR000792">
    <property type="entry name" value="Tscrpt_reg_LuxR_C"/>
</dbReference>
<evidence type="ECO:0000313" key="6">
    <source>
        <dbReference type="Proteomes" id="UP000002968"/>
    </source>
</evidence>
<keyword evidence="6" id="KW-1185">Reference proteome</keyword>
<dbReference type="Proteomes" id="UP000002968">
    <property type="component" value="Unassembled WGS sequence"/>
</dbReference>
<dbReference type="STRING" id="467200.SSRG_00994"/>
<dbReference type="Gene3D" id="1.10.10.10">
    <property type="entry name" value="Winged helix-like DNA-binding domain superfamily/Winged helix DNA-binding domain"/>
    <property type="match status" value="1"/>
</dbReference>
<dbReference type="SUPFAM" id="SSF46894">
    <property type="entry name" value="C-terminal effector domain of the bipartite response regulators"/>
    <property type="match status" value="1"/>
</dbReference>
<dbReference type="AlphaFoldDB" id="D9XQJ6"/>
<dbReference type="SMART" id="SM00421">
    <property type="entry name" value="HTH_LUXR"/>
    <property type="match status" value="1"/>
</dbReference>
<protein>
    <submittedName>
        <fullName evidence="5">Regulatory protein</fullName>
    </submittedName>
</protein>
<keyword evidence="3" id="KW-0804">Transcription</keyword>
<dbReference type="GO" id="GO:0003677">
    <property type="term" value="F:DNA binding"/>
    <property type="evidence" value="ECO:0007669"/>
    <property type="project" value="UniProtKB-KW"/>
</dbReference>
<dbReference type="HOGENOM" id="CLU_1634173_0_0_11"/>
<dbReference type="InterPro" id="IPR016032">
    <property type="entry name" value="Sig_transdc_resp-reg_C-effctor"/>
</dbReference>
<dbReference type="eggNOG" id="COG2909">
    <property type="taxonomic scope" value="Bacteria"/>
</dbReference>
<sequence length="179" mass="19425">MRGGAEHAEGVLRDDATALHRAAELHRLAGRPLAAGNALEDAARVDHGMGDRSRAVQLLESALDLYLDCGATRDTARAQKKLRRLGVHHVRRLVAGRPKSGWESLTGAELRVVRAIVDGRTNREAASVLFLSPHTVDSHLRRVFSKLDINSRVELTRHFFAHETPSPVPAGAPRSGSTG</sequence>
<keyword evidence="2" id="KW-0238">DNA-binding</keyword>
<dbReference type="InterPro" id="IPR011990">
    <property type="entry name" value="TPR-like_helical_dom_sf"/>
</dbReference>
<gene>
    <name evidence="5" type="ORF">SSRG_00994</name>
</gene>
<dbReference type="PROSITE" id="PS50043">
    <property type="entry name" value="HTH_LUXR_2"/>
    <property type="match status" value="1"/>
</dbReference>
<dbReference type="PANTHER" id="PTHR44688:SF16">
    <property type="entry name" value="DNA-BINDING TRANSCRIPTIONAL ACTIVATOR DEVR_DOSR"/>
    <property type="match status" value="1"/>
</dbReference>
<dbReference type="Gene3D" id="1.25.40.10">
    <property type="entry name" value="Tetratricopeptide repeat domain"/>
    <property type="match status" value="1"/>
</dbReference>
<evidence type="ECO:0000256" key="2">
    <source>
        <dbReference type="ARBA" id="ARBA00023125"/>
    </source>
</evidence>
<dbReference type="EMBL" id="GG657758">
    <property type="protein sequence ID" value="EFL38190.1"/>
    <property type="molecule type" value="Genomic_DNA"/>
</dbReference>
<organism evidence="5 6">
    <name type="scientific">Streptomyces griseoflavus Tu4000</name>
    <dbReference type="NCBI Taxonomy" id="467200"/>
    <lineage>
        <taxon>Bacteria</taxon>
        <taxon>Bacillati</taxon>
        <taxon>Actinomycetota</taxon>
        <taxon>Actinomycetes</taxon>
        <taxon>Kitasatosporales</taxon>
        <taxon>Streptomycetaceae</taxon>
        <taxon>Streptomyces</taxon>
    </lineage>
</organism>
<reference evidence="5" key="1">
    <citation type="submission" date="2009-02" db="EMBL/GenBank/DDBJ databases">
        <title>Annotation of Streptomyces griseoflavus strain Tu4000.</title>
        <authorList>
            <consortium name="The Broad Institute Genome Sequencing Platform"/>
            <consortium name="Broad Institute Microbial Sequencing Center"/>
            <person name="Fischbach M."/>
            <person name="Godfrey P."/>
            <person name="Ward D."/>
            <person name="Young S."/>
            <person name="Zeng Q."/>
            <person name="Koehrsen M."/>
            <person name="Alvarado L."/>
            <person name="Berlin A.M."/>
            <person name="Bochicchio J."/>
            <person name="Borenstein D."/>
            <person name="Chapman S.B."/>
            <person name="Chen Z."/>
            <person name="Engels R."/>
            <person name="Freedman E."/>
            <person name="Gellesch M."/>
            <person name="Goldberg J."/>
            <person name="Griggs A."/>
            <person name="Gujja S."/>
            <person name="Heilman E.R."/>
            <person name="Heiman D.I."/>
            <person name="Hepburn T.A."/>
            <person name="Howarth C."/>
            <person name="Jen D."/>
            <person name="Larson L."/>
            <person name="Lewis B."/>
            <person name="Mehta T."/>
            <person name="Park D."/>
            <person name="Pearson M."/>
            <person name="Richards J."/>
            <person name="Roberts A."/>
            <person name="Saif S."/>
            <person name="Shea T.D."/>
            <person name="Shenoy N."/>
            <person name="Sisk P."/>
            <person name="Stolte C."/>
            <person name="Sykes S.N."/>
            <person name="Thomson T."/>
            <person name="Walk T."/>
            <person name="White J."/>
            <person name="Yandava C."/>
            <person name="Straight P."/>
            <person name="Clardy J."/>
            <person name="Hung D."/>
            <person name="Kolter R."/>
            <person name="Mekalanos J."/>
            <person name="Walker S."/>
            <person name="Walsh C.T."/>
            <person name="Wieland-Brown L.C."/>
            <person name="Haas B."/>
            <person name="Nusbaum C."/>
            <person name="Birren B."/>
        </authorList>
    </citation>
    <scope>NUCLEOTIDE SEQUENCE [LARGE SCALE GENOMIC DNA]</scope>
    <source>
        <strain evidence="5">Tu4000</strain>
    </source>
</reference>